<dbReference type="AlphaFoldDB" id="A0A088CI76"/>
<dbReference type="GO" id="GO:1990904">
    <property type="term" value="C:ribonucleoprotein complex"/>
    <property type="evidence" value="ECO:0007669"/>
    <property type="project" value="UniProtKB-KW"/>
</dbReference>
<dbReference type="GO" id="GO:0019843">
    <property type="term" value="F:rRNA binding"/>
    <property type="evidence" value="ECO:0007669"/>
    <property type="project" value="UniProtKB-UniRule"/>
</dbReference>
<evidence type="ECO:0000313" key="8">
    <source>
        <dbReference type="EMBL" id="AID67473.1"/>
    </source>
</evidence>
<comment type="subcellular location">
    <subcellularLocation>
        <location evidence="6">Plastid</location>
        <location evidence="6">Chloroplast</location>
    </subcellularLocation>
</comment>
<dbReference type="SUPFAM" id="SSF141091">
    <property type="entry name" value="L21p-like"/>
    <property type="match status" value="1"/>
</dbReference>
<dbReference type="InterPro" id="IPR018258">
    <property type="entry name" value="Ribosomal_bL21_CS"/>
</dbReference>
<dbReference type="NCBIfam" id="TIGR00061">
    <property type="entry name" value="L21"/>
    <property type="match status" value="1"/>
</dbReference>
<organism evidence="8">
    <name type="scientific">Prasinococcus sp. CCMP1194</name>
    <dbReference type="NCBI Taxonomy" id="110672"/>
    <lineage>
        <taxon>Eukaryota</taxon>
        <taxon>Viridiplantae</taxon>
        <taxon>Prasinodermophyta</taxon>
        <taxon>Palmophyllophyceae</taxon>
        <taxon>Prasinococcales</taxon>
        <taxon>Prasinococcaceae</taxon>
        <taxon>Prasinococcus</taxon>
    </lineage>
</organism>
<dbReference type="Pfam" id="PF00829">
    <property type="entry name" value="Ribosomal_L21p"/>
    <property type="match status" value="1"/>
</dbReference>
<comment type="subunit">
    <text evidence="6 7">Part of the 50S ribosomal subunit.</text>
</comment>
<gene>
    <name evidence="6 8" type="primary">rpl21</name>
</gene>
<dbReference type="PANTHER" id="PTHR21349:SF0">
    <property type="entry name" value="LARGE RIBOSOMAL SUBUNIT PROTEIN BL21M"/>
    <property type="match status" value="1"/>
</dbReference>
<proteinExistence type="inferred from homology"/>
<keyword evidence="8" id="KW-0934">Plastid</keyword>
<geneLocation type="chloroplast" evidence="8"/>
<evidence type="ECO:0000256" key="1">
    <source>
        <dbReference type="ARBA" id="ARBA00008563"/>
    </source>
</evidence>
<comment type="similarity">
    <text evidence="1 6 7">Belongs to the bacterial ribosomal protein bL21 family.</text>
</comment>
<dbReference type="PANTHER" id="PTHR21349">
    <property type="entry name" value="50S RIBOSOMAL PROTEIN L21"/>
    <property type="match status" value="1"/>
</dbReference>
<reference evidence="8" key="1">
    <citation type="journal article" date="2014" name="BMC Genomics">
        <title>Six newly sequenced chloroplast genomes from prasinophyte green algae provide insights into the relationships among prasinophyte lineages and the diversity of streamlined genome architecture in picoplanktonic species.</title>
        <authorList>
            <person name="Lemieux C."/>
            <person name="Otis C."/>
            <person name="Turmel M."/>
        </authorList>
    </citation>
    <scope>NUCLEOTIDE SEQUENCE</scope>
</reference>
<dbReference type="EMBL" id="KJ746597">
    <property type="protein sequence ID" value="AID67473.1"/>
    <property type="molecule type" value="Genomic_DNA"/>
</dbReference>
<dbReference type="GO" id="GO:0005840">
    <property type="term" value="C:ribosome"/>
    <property type="evidence" value="ECO:0007669"/>
    <property type="project" value="UniProtKB-KW"/>
</dbReference>
<evidence type="ECO:0000256" key="6">
    <source>
        <dbReference type="HAMAP-Rule" id="MF_01363"/>
    </source>
</evidence>
<evidence type="ECO:0000256" key="5">
    <source>
        <dbReference type="ARBA" id="ARBA00023274"/>
    </source>
</evidence>
<keyword evidence="3 6" id="KW-0694">RNA-binding</keyword>
<evidence type="ECO:0000256" key="4">
    <source>
        <dbReference type="ARBA" id="ARBA00022980"/>
    </source>
</evidence>
<dbReference type="GO" id="GO:0006412">
    <property type="term" value="P:translation"/>
    <property type="evidence" value="ECO:0007669"/>
    <property type="project" value="UniProtKB-UniRule"/>
</dbReference>
<name>A0A088CI76_9VIRI</name>
<dbReference type="HAMAP" id="MF_01363">
    <property type="entry name" value="Ribosomal_bL21"/>
    <property type="match status" value="1"/>
</dbReference>
<dbReference type="InterPro" id="IPR036164">
    <property type="entry name" value="bL21-like_sf"/>
</dbReference>
<dbReference type="GO" id="GO:0003735">
    <property type="term" value="F:structural constituent of ribosome"/>
    <property type="evidence" value="ECO:0007669"/>
    <property type="project" value="InterPro"/>
</dbReference>
<keyword evidence="2 6" id="KW-0699">rRNA-binding</keyword>
<comment type="function">
    <text evidence="6 7">This protein binds to 23S rRNA.</text>
</comment>
<accession>A0A088CI76</accession>
<keyword evidence="8" id="KW-0150">Chloroplast</keyword>
<evidence type="ECO:0000256" key="3">
    <source>
        <dbReference type="ARBA" id="ARBA00022884"/>
    </source>
</evidence>
<keyword evidence="4 6" id="KW-0689">Ribosomal protein</keyword>
<evidence type="ECO:0000256" key="2">
    <source>
        <dbReference type="ARBA" id="ARBA00022730"/>
    </source>
</evidence>
<dbReference type="InterPro" id="IPR001787">
    <property type="entry name" value="Ribosomal_bL21"/>
</dbReference>
<dbReference type="PROSITE" id="PS01169">
    <property type="entry name" value="RIBOSOMAL_L21"/>
    <property type="match status" value="1"/>
</dbReference>
<sequence>MIYAIVETKGKQFCVEPGRFYDIPDCFDLPQQTKIQFQKILLITQKSNIFLGKPWIKNAVVEGRILHTYKSTKLFVYKMQRKKRMRRKKGYRQIMTRFFVESISLDGNILI</sequence>
<protein>
    <recommendedName>
        <fullName evidence="6">Large ribosomal subunit protein bL21c</fullName>
    </recommendedName>
</protein>
<dbReference type="InterPro" id="IPR028909">
    <property type="entry name" value="bL21-like"/>
</dbReference>
<evidence type="ECO:0000256" key="7">
    <source>
        <dbReference type="RuleBase" id="RU000563"/>
    </source>
</evidence>
<dbReference type="GO" id="GO:0009507">
    <property type="term" value="C:chloroplast"/>
    <property type="evidence" value="ECO:0007669"/>
    <property type="project" value="UniProtKB-SubCell"/>
</dbReference>
<keyword evidence="5 6" id="KW-0687">Ribonucleoprotein</keyword>